<organism evidence="1 2">
    <name type="scientific">Trapa natans</name>
    <name type="common">Water chestnut</name>
    <dbReference type="NCBI Taxonomy" id="22666"/>
    <lineage>
        <taxon>Eukaryota</taxon>
        <taxon>Viridiplantae</taxon>
        <taxon>Streptophyta</taxon>
        <taxon>Embryophyta</taxon>
        <taxon>Tracheophyta</taxon>
        <taxon>Spermatophyta</taxon>
        <taxon>Magnoliopsida</taxon>
        <taxon>eudicotyledons</taxon>
        <taxon>Gunneridae</taxon>
        <taxon>Pentapetalae</taxon>
        <taxon>rosids</taxon>
        <taxon>malvids</taxon>
        <taxon>Myrtales</taxon>
        <taxon>Lythraceae</taxon>
        <taxon>Trapa</taxon>
    </lineage>
</organism>
<protein>
    <submittedName>
        <fullName evidence="1">Uncharacterized protein</fullName>
    </submittedName>
</protein>
<proteinExistence type="predicted"/>
<accession>A0AAN7QX86</accession>
<evidence type="ECO:0000313" key="2">
    <source>
        <dbReference type="Proteomes" id="UP001346149"/>
    </source>
</evidence>
<dbReference type="AlphaFoldDB" id="A0AAN7QX86"/>
<name>A0AAN7QX86_TRANT</name>
<dbReference type="Proteomes" id="UP001346149">
    <property type="component" value="Unassembled WGS sequence"/>
</dbReference>
<gene>
    <name evidence="1" type="ORF">SAY86_006918</name>
</gene>
<comment type="caution">
    <text evidence="1">The sequence shown here is derived from an EMBL/GenBank/DDBJ whole genome shotgun (WGS) entry which is preliminary data.</text>
</comment>
<reference evidence="1 2" key="1">
    <citation type="journal article" date="2023" name="Hortic Res">
        <title>Pangenome of water caltrop reveals structural variations and asymmetric subgenome divergence after allopolyploidization.</title>
        <authorList>
            <person name="Zhang X."/>
            <person name="Chen Y."/>
            <person name="Wang L."/>
            <person name="Yuan Y."/>
            <person name="Fang M."/>
            <person name="Shi L."/>
            <person name="Lu R."/>
            <person name="Comes H.P."/>
            <person name="Ma Y."/>
            <person name="Chen Y."/>
            <person name="Huang G."/>
            <person name="Zhou Y."/>
            <person name="Zheng Z."/>
            <person name="Qiu Y."/>
        </authorList>
    </citation>
    <scope>NUCLEOTIDE SEQUENCE [LARGE SCALE GENOMIC DNA]</scope>
    <source>
        <strain evidence="1">F231</strain>
    </source>
</reference>
<keyword evidence="2" id="KW-1185">Reference proteome</keyword>
<sequence length="122" mass="13434">MDRSSTISLVDRSEAAAASIQLDRGDNVASWRPCSSAGVSRTLRRATSSWTSMNLRRPAPSPFGYEHCPNILDDHDGSFVYDMSPFSSYSPLDFLGGSMTSLSRFGPPESFRSSENILDDFK</sequence>
<dbReference type="EMBL" id="JAXQNO010000017">
    <property type="protein sequence ID" value="KAK4779390.1"/>
    <property type="molecule type" value="Genomic_DNA"/>
</dbReference>
<evidence type="ECO:0000313" key="1">
    <source>
        <dbReference type="EMBL" id="KAK4779390.1"/>
    </source>
</evidence>